<reference evidence="2 3" key="1">
    <citation type="journal article" date="2019" name="Nat. Ecol. Evol.">
        <title>Megaphylogeny resolves global patterns of mushroom evolution.</title>
        <authorList>
            <person name="Varga T."/>
            <person name="Krizsan K."/>
            <person name="Foldi C."/>
            <person name="Dima B."/>
            <person name="Sanchez-Garcia M."/>
            <person name="Sanchez-Ramirez S."/>
            <person name="Szollosi G.J."/>
            <person name="Szarkandi J.G."/>
            <person name="Papp V."/>
            <person name="Albert L."/>
            <person name="Andreopoulos W."/>
            <person name="Angelini C."/>
            <person name="Antonin V."/>
            <person name="Barry K.W."/>
            <person name="Bougher N.L."/>
            <person name="Buchanan P."/>
            <person name="Buyck B."/>
            <person name="Bense V."/>
            <person name="Catcheside P."/>
            <person name="Chovatia M."/>
            <person name="Cooper J."/>
            <person name="Damon W."/>
            <person name="Desjardin D."/>
            <person name="Finy P."/>
            <person name="Geml J."/>
            <person name="Haridas S."/>
            <person name="Hughes K."/>
            <person name="Justo A."/>
            <person name="Karasinski D."/>
            <person name="Kautmanova I."/>
            <person name="Kiss B."/>
            <person name="Kocsube S."/>
            <person name="Kotiranta H."/>
            <person name="LaButti K.M."/>
            <person name="Lechner B.E."/>
            <person name="Liimatainen K."/>
            <person name="Lipzen A."/>
            <person name="Lukacs Z."/>
            <person name="Mihaltcheva S."/>
            <person name="Morgado L.N."/>
            <person name="Niskanen T."/>
            <person name="Noordeloos M.E."/>
            <person name="Ohm R.A."/>
            <person name="Ortiz-Santana B."/>
            <person name="Ovrebo C."/>
            <person name="Racz N."/>
            <person name="Riley R."/>
            <person name="Savchenko A."/>
            <person name="Shiryaev A."/>
            <person name="Soop K."/>
            <person name="Spirin V."/>
            <person name="Szebenyi C."/>
            <person name="Tomsovsky M."/>
            <person name="Tulloss R.E."/>
            <person name="Uehling J."/>
            <person name="Grigoriev I.V."/>
            <person name="Vagvolgyi C."/>
            <person name="Papp T."/>
            <person name="Martin F.M."/>
            <person name="Miettinen O."/>
            <person name="Hibbett D.S."/>
            <person name="Nagy L.G."/>
        </authorList>
    </citation>
    <scope>NUCLEOTIDE SEQUENCE [LARGE SCALE GENOMIC DNA]</scope>
    <source>
        <strain evidence="2 3">CBS 309.79</strain>
    </source>
</reference>
<dbReference type="EMBL" id="ML178815">
    <property type="protein sequence ID" value="TFL06473.1"/>
    <property type="molecule type" value="Genomic_DNA"/>
</dbReference>
<evidence type="ECO:0000256" key="1">
    <source>
        <dbReference type="SAM" id="MobiDB-lite"/>
    </source>
</evidence>
<feature type="compositionally biased region" description="Low complexity" evidence="1">
    <location>
        <begin position="236"/>
        <end position="263"/>
    </location>
</feature>
<dbReference type="Gene3D" id="3.30.428.10">
    <property type="entry name" value="HIT-like"/>
    <property type="match status" value="1"/>
</dbReference>
<dbReference type="OrthoDB" id="3361363at2759"/>
<evidence type="ECO:0008006" key="4">
    <source>
        <dbReference type="Google" id="ProtNLM"/>
    </source>
</evidence>
<proteinExistence type="predicted"/>
<dbReference type="STRING" id="1884261.A0A5C3QWS3"/>
<gene>
    <name evidence="2" type="ORF">BDV98DRAFT_559470</name>
</gene>
<protein>
    <recommendedName>
        <fullName evidence="4">HIT domain-containing protein</fullName>
    </recommendedName>
</protein>
<dbReference type="SUPFAM" id="SSF54197">
    <property type="entry name" value="HIT-like"/>
    <property type="match status" value="1"/>
</dbReference>
<dbReference type="AlphaFoldDB" id="A0A5C3QWS3"/>
<feature type="region of interest" description="Disordered" evidence="1">
    <location>
        <begin position="188"/>
        <end position="274"/>
    </location>
</feature>
<name>A0A5C3QWS3_9AGAR</name>
<dbReference type="InterPro" id="IPR036265">
    <property type="entry name" value="HIT-like_sf"/>
</dbReference>
<evidence type="ECO:0000313" key="3">
    <source>
        <dbReference type="Proteomes" id="UP000305067"/>
    </source>
</evidence>
<feature type="compositionally biased region" description="Polar residues" evidence="1">
    <location>
        <begin position="264"/>
        <end position="274"/>
    </location>
</feature>
<organism evidence="2 3">
    <name type="scientific">Pterulicium gracile</name>
    <dbReference type="NCBI Taxonomy" id="1884261"/>
    <lineage>
        <taxon>Eukaryota</taxon>
        <taxon>Fungi</taxon>
        <taxon>Dikarya</taxon>
        <taxon>Basidiomycota</taxon>
        <taxon>Agaricomycotina</taxon>
        <taxon>Agaricomycetes</taxon>
        <taxon>Agaricomycetidae</taxon>
        <taxon>Agaricales</taxon>
        <taxon>Pleurotineae</taxon>
        <taxon>Pterulaceae</taxon>
        <taxon>Pterulicium</taxon>
    </lineage>
</organism>
<keyword evidence="3" id="KW-1185">Reference proteome</keyword>
<accession>A0A5C3QWS3</accession>
<dbReference type="Proteomes" id="UP000305067">
    <property type="component" value="Unassembled WGS sequence"/>
</dbReference>
<evidence type="ECO:0000313" key="2">
    <source>
        <dbReference type="EMBL" id="TFL06473.1"/>
    </source>
</evidence>
<sequence>MSFTPKSGCPMCSIVSTAQSDPLSSPRSPSFSSASTTPEILWKDENFTAYREREYPVSSRAHIIIAFNLHVPSIYSLSSTDLPLLVNVRNIGNRLLSSLSSRASPASSPRTDAVNDMPSNKDFHIGFITPPFKDNKIPVTDHLHAHAYVAPADLMGWWRGVAYGPLAWYSVEDLIAEIRETVSNNRVKSGYDRRGAPIDLVPSAGSRQGTADGMDTTEPGISKESDIEAGESYGRPSTTNLLLPSTSNLDLNSPSSPALLSPLQETSQIPEPRA</sequence>